<dbReference type="Pfam" id="PF03016">
    <property type="entry name" value="Exostosin_GT47"/>
    <property type="match status" value="1"/>
</dbReference>
<dbReference type="GO" id="GO:0008378">
    <property type="term" value="F:galactosyltransferase activity"/>
    <property type="evidence" value="ECO:0007669"/>
    <property type="project" value="TreeGrafter"/>
</dbReference>
<keyword evidence="6" id="KW-1133">Transmembrane helix</keyword>
<organism evidence="8">
    <name type="scientific">Nymphaea colorata</name>
    <name type="common">pocket water lily</name>
    <dbReference type="NCBI Taxonomy" id="210225"/>
    <lineage>
        <taxon>Eukaryota</taxon>
        <taxon>Viridiplantae</taxon>
        <taxon>Streptophyta</taxon>
        <taxon>Embryophyta</taxon>
        <taxon>Tracheophyta</taxon>
        <taxon>Spermatophyta</taxon>
        <taxon>Magnoliopsida</taxon>
        <taxon>Nymphaeales</taxon>
        <taxon>Nymphaeaceae</taxon>
        <taxon>Nymphaea</taxon>
    </lineage>
</organism>
<feature type="domain" description="Exostosin GT47" evidence="7">
    <location>
        <begin position="113"/>
        <end position="447"/>
    </location>
</feature>
<feature type="non-terminal residue" evidence="8">
    <location>
        <position position="507"/>
    </location>
</feature>
<accession>A0A5K0WV10</accession>
<keyword evidence="6" id="KW-0812">Transmembrane</keyword>
<keyword evidence="5" id="KW-0333">Golgi apparatus</keyword>
<dbReference type="OMA" id="ASLPNWY"/>
<dbReference type="GO" id="GO:0009969">
    <property type="term" value="P:xyloglucan biosynthetic process"/>
    <property type="evidence" value="ECO:0007669"/>
    <property type="project" value="TreeGrafter"/>
</dbReference>
<dbReference type="GO" id="GO:0000139">
    <property type="term" value="C:Golgi membrane"/>
    <property type="evidence" value="ECO:0007669"/>
    <property type="project" value="UniProtKB-SubCell"/>
</dbReference>
<proteinExistence type="inferred from homology"/>
<evidence type="ECO:0000256" key="1">
    <source>
        <dbReference type="ARBA" id="ARBA00004323"/>
    </source>
</evidence>
<dbReference type="PANTHER" id="PTHR11062">
    <property type="entry name" value="EXOSTOSIN HEPARAN SULFATE GLYCOSYLTRANSFERASE -RELATED"/>
    <property type="match status" value="1"/>
</dbReference>
<name>A0A5K0WV10_9MAGN</name>
<evidence type="ECO:0000259" key="7">
    <source>
        <dbReference type="Pfam" id="PF03016"/>
    </source>
</evidence>
<dbReference type="InterPro" id="IPR004263">
    <property type="entry name" value="Exostosin"/>
</dbReference>
<dbReference type="PANTHER" id="PTHR11062:SF214">
    <property type="entry name" value="XYLOGLUCAN GALACTOSYLTRANSFERASE XLT2"/>
    <property type="match status" value="1"/>
</dbReference>
<dbReference type="OrthoDB" id="1924787at2759"/>
<evidence type="ECO:0000313" key="8">
    <source>
        <dbReference type="EMBL" id="VVV56377.1"/>
    </source>
</evidence>
<keyword evidence="3" id="KW-0328">Glycosyltransferase</keyword>
<dbReference type="InterPro" id="IPR040911">
    <property type="entry name" value="Exostosin_GT47"/>
</dbReference>
<dbReference type="AlphaFoldDB" id="A0A5K0WV10"/>
<evidence type="ECO:0000256" key="2">
    <source>
        <dbReference type="ARBA" id="ARBA00010271"/>
    </source>
</evidence>
<dbReference type="EMBL" id="LR721775">
    <property type="protein sequence ID" value="VVV56377.1"/>
    <property type="molecule type" value="Genomic_DNA"/>
</dbReference>
<gene>
    <name evidence="8" type="ORF">NYM_LOCUS4447</name>
</gene>
<evidence type="ECO:0000256" key="6">
    <source>
        <dbReference type="SAM" id="Phobius"/>
    </source>
</evidence>
<keyword evidence="4" id="KW-0735">Signal-anchor</keyword>
<keyword evidence="6" id="KW-0472">Membrane</keyword>
<evidence type="ECO:0000256" key="3">
    <source>
        <dbReference type="ARBA" id="ARBA00022676"/>
    </source>
</evidence>
<sequence length="507" mass="57170">MDGELHPLKRYHKLSSSEASDGSPIAAVQACLLRRWFIVAGLLVLQFALLTLFGCFSSPVPAILHASPLTPGGIPVLLETPATNSTSSSLTTTGTELAKVSSAPSPKLCLSAGRVYVYDLPPVFNKELVENCDDLSPWGSRCTMLENGGFGRKANLSGGTVPEDLFGAWFATDQFAAELIYHNRMLQHPCRTMDPATATAFFVPFYGGLAVGKYLWKAGSGERDRHCQMLLEWLREQEWWRRSAGLDHFLMLGRITWDFRRSKDEDWGGSFLYMPGMENVTRLLIERNPWDEMDVAVPYPTSFHPRQDADVEQWRSHVRTIARPTLFSFAGATRSAFRDDFRAVLLRQCQEAGNKCRSVDCRISHCANDTSATLSLFMASQFCLQPRGDSFTRRSIFDCMVAGAIPVFFWRRTAYFQYAWHLPRDPESYSVFIDRRDVKNGTSIERVLNSLSQEKVRAMRETILGTLPRLIYAASGDVLNRSMDAFDVALDGVLRRFHQRKTVSINR</sequence>
<reference evidence="8" key="1">
    <citation type="submission" date="2019-09" db="EMBL/GenBank/DDBJ databases">
        <authorList>
            <person name="Zhang L."/>
        </authorList>
    </citation>
    <scope>NUCLEOTIDE SEQUENCE</scope>
</reference>
<comment type="similarity">
    <text evidence="2">Belongs to the glycosyltransferase 47 family.</text>
</comment>
<protein>
    <recommendedName>
        <fullName evidence="7">Exostosin GT47 domain-containing protein</fullName>
    </recommendedName>
</protein>
<keyword evidence="3" id="KW-0808">Transferase</keyword>
<comment type="subcellular location">
    <subcellularLocation>
        <location evidence="1">Golgi apparatus membrane</location>
        <topology evidence="1">Single-pass type II membrane protein</topology>
    </subcellularLocation>
</comment>
<feature type="transmembrane region" description="Helical" evidence="6">
    <location>
        <begin position="36"/>
        <end position="54"/>
    </location>
</feature>
<evidence type="ECO:0000256" key="4">
    <source>
        <dbReference type="ARBA" id="ARBA00022968"/>
    </source>
</evidence>
<evidence type="ECO:0000256" key="5">
    <source>
        <dbReference type="ARBA" id="ARBA00023034"/>
    </source>
</evidence>